<dbReference type="AlphaFoldDB" id="A0AAV1VX90"/>
<dbReference type="Proteomes" id="UP001497480">
    <property type="component" value="Unassembled WGS sequence"/>
</dbReference>
<gene>
    <name evidence="1" type="ORF">LLUT_LOCUS2582</name>
</gene>
<protein>
    <submittedName>
        <fullName evidence="1">Uncharacterized protein</fullName>
    </submittedName>
</protein>
<dbReference type="EMBL" id="CAXHTB010000002">
    <property type="protein sequence ID" value="CAL0301522.1"/>
    <property type="molecule type" value="Genomic_DNA"/>
</dbReference>
<keyword evidence="2" id="KW-1185">Reference proteome</keyword>
<reference evidence="1 2" key="1">
    <citation type="submission" date="2024-03" db="EMBL/GenBank/DDBJ databases">
        <authorList>
            <person name="Martinez-Hernandez J."/>
        </authorList>
    </citation>
    <scope>NUCLEOTIDE SEQUENCE [LARGE SCALE GENOMIC DNA]</scope>
</reference>
<evidence type="ECO:0000313" key="2">
    <source>
        <dbReference type="Proteomes" id="UP001497480"/>
    </source>
</evidence>
<sequence length="88" mass="9749">MVGQNEIEMKTLSYSTKHIMIASGRRAQRPNVLGHELGITSNDEVRVVVAKNLEGMGIILQTNDDIKVTMDQCHELVADVLFATRPSI</sequence>
<organism evidence="1 2">
    <name type="scientific">Lupinus luteus</name>
    <name type="common">European yellow lupine</name>
    <dbReference type="NCBI Taxonomy" id="3873"/>
    <lineage>
        <taxon>Eukaryota</taxon>
        <taxon>Viridiplantae</taxon>
        <taxon>Streptophyta</taxon>
        <taxon>Embryophyta</taxon>
        <taxon>Tracheophyta</taxon>
        <taxon>Spermatophyta</taxon>
        <taxon>Magnoliopsida</taxon>
        <taxon>eudicotyledons</taxon>
        <taxon>Gunneridae</taxon>
        <taxon>Pentapetalae</taxon>
        <taxon>rosids</taxon>
        <taxon>fabids</taxon>
        <taxon>Fabales</taxon>
        <taxon>Fabaceae</taxon>
        <taxon>Papilionoideae</taxon>
        <taxon>50 kb inversion clade</taxon>
        <taxon>genistoids sensu lato</taxon>
        <taxon>core genistoids</taxon>
        <taxon>Genisteae</taxon>
        <taxon>Lupinus</taxon>
    </lineage>
</organism>
<proteinExistence type="predicted"/>
<accession>A0AAV1VX90</accession>
<comment type="caution">
    <text evidence="1">The sequence shown here is derived from an EMBL/GenBank/DDBJ whole genome shotgun (WGS) entry which is preliminary data.</text>
</comment>
<name>A0AAV1VX90_LUPLU</name>
<evidence type="ECO:0000313" key="1">
    <source>
        <dbReference type="EMBL" id="CAL0301522.1"/>
    </source>
</evidence>